<sequence>MSDTHGTTIMTAPTSAPARAHPLVAAAMAHGTALGDVTTLRELLAMQREWEAGEARKAYTRALTALKRDLPTVIEKDSVVDFTNNAGKRTHYTHASLAGVMDAITGPLTQHGFSLAWVPTTGEKNVVRVTCRLTHAEGHAEECSLEAPSDTSGSKSPAQAVASTITLLQRYTALSLLGIATKDMQEETGERASAKGGDEVDVDRNLKAAKWLVVDCGIAREDYERHVGRPVKEWTARDLERLRPWAGEVVRRRASAPDSSAGEVPAHEEPPAG</sequence>
<dbReference type="KEGG" id="samy:DB32_003197"/>
<evidence type="ECO:0000256" key="1">
    <source>
        <dbReference type="SAM" id="MobiDB-lite"/>
    </source>
</evidence>
<reference evidence="2 3" key="1">
    <citation type="submission" date="2015-03" db="EMBL/GenBank/DDBJ databases">
        <title>Genome assembly of Sandaracinus amylolyticus DSM 53668.</title>
        <authorList>
            <person name="Sharma G."/>
            <person name="Subramanian S."/>
        </authorList>
    </citation>
    <scope>NUCLEOTIDE SEQUENCE [LARGE SCALE GENOMIC DNA]</scope>
    <source>
        <strain evidence="2 3">DSM 53668</strain>
    </source>
</reference>
<dbReference type="Proteomes" id="UP000034883">
    <property type="component" value="Chromosome"/>
</dbReference>
<accession>A0A0F6W2Y2</accession>
<organism evidence="2 3">
    <name type="scientific">Sandaracinus amylolyticus</name>
    <dbReference type="NCBI Taxonomy" id="927083"/>
    <lineage>
        <taxon>Bacteria</taxon>
        <taxon>Pseudomonadati</taxon>
        <taxon>Myxococcota</taxon>
        <taxon>Polyangia</taxon>
        <taxon>Polyangiales</taxon>
        <taxon>Sandaracinaceae</taxon>
        <taxon>Sandaracinus</taxon>
    </lineage>
</organism>
<evidence type="ECO:0000313" key="2">
    <source>
        <dbReference type="EMBL" id="AKF06048.1"/>
    </source>
</evidence>
<dbReference type="EMBL" id="CP011125">
    <property type="protein sequence ID" value="AKF06048.1"/>
    <property type="molecule type" value="Genomic_DNA"/>
</dbReference>
<name>A0A0F6W2Y2_9BACT</name>
<gene>
    <name evidence="2" type="ORF">DB32_003197</name>
</gene>
<dbReference type="Pfam" id="PF04404">
    <property type="entry name" value="ERF"/>
    <property type="match status" value="1"/>
</dbReference>
<proteinExistence type="predicted"/>
<feature type="region of interest" description="Disordered" evidence="1">
    <location>
        <begin position="250"/>
        <end position="273"/>
    </location>
</feature>
<dbReference type="AlphaFoldDB" id="A0A0F6W2Y2"/>
<dbReference type="InterPro" id="IPR007499">
    <property type="entry name" value="ERF_bacteria_virus"/>
</dbReference>
<dbReference type="STRING" id="927083.DB32_003197"/>
<protein>
    <submittedName>
        <fullName evidence="2">Phage-associated recombinase</fullName>
    </submittedName>
</protein>
<dbReference type="RefSeq" id="WP_053233259.1">
    <property type="nucleotide sequence ID" value="NZ_CP011125.1"/>
</dbReference>
<evidence type="ECO:0000313" key="3">
    <source>
        <dbReference type="Proteomes" id="UP000034883"/>
    </source>
</evidence>
<keyword evidence="3" id="KW-1185">Reference proteome</keyword>